<dbReference type="Proteomes" id="UP000027195">
    <property type="component" value="Unassembled WGS sequence"/>
</dbReference>
<dbReference type="Gene3D" id="3.40.50.200">
    <property type="entry name" value="Peptidase S8/S53 domain"/>
    <property type="match status" value="1"/>
</dbReference>
<dbReference type="InParanoid" id="A0A067MDQ9"/>
<proteinExistence type="inferred from homology"/>
<gene>
    <name evidence="9" type="ORF">BOTBODRAFT_365903</name>
</gene>
<dbReference type="GO" id="GO:0004252">
    <property type="term" value="F:serine-type endopeptidase activity"/>
    <property type="evidence" value="ECO:0007669"/>
    <property type="project" value="InterPro"/>
</dbReference>
<dbReference type="Pfam" id="PF05922">
    <property type="entry name" value="Inhibitor_I9"/>
    <property type="match status" value="1"/>
</dbReference>
<feature type="domain" description="Peptidase S8/S53" evidence="7">
    <location>
        <begin position="151"/>
        <end position="361"/>
    </location>
</feature>
<dbReference type="PANTHER" id="PTHR43806:SF11">
    <property type="entry name" value="CEREVISIN-RELATED"/>
    <property type="match status" value="1"/>
</dbReference>
<dbReference type="InterPro" id="IPR010259">
    <property type="entry name" value="S8pro/Inhibitor_I9"/>
</dbReference>
<dbReference type="HOGENOM" id="CLU_011263_1_1_1"/>
<feature type="domain" description="Inhibitor I9" evidence="8">
    <location>
        <begin position="37"/>
        <end position="102"/>
    </location>
</feature>
<name>A0A067MDQ9_BOTB1</name>
<comment type="similarity">
    <text evidence="1 5">Belongs to the peptidase S8 family.</text>
</comment>
<dbReference type="InterPro" id="IPR036852">
    <property type="entry name" value="Peptidase_S8/S53_dom_sf"/>
</dbReference>
<dbReference type="InterPro" id="IPR050131">
    <property type="entry name" value="Peptidase_S8_subtilisin-like"/>
</dbReference>
<dbReference type="PANTHER" id="PTHR43806">
    <property type="entry name" value="PEPTIDASE S8"/>
    <property type="match status" value="1"/>
</dbReference>
<dbReference type="GO" id="GO:0006508">
    <property type="term" value="P:proteolysis"/>
    <property type="evidence" value="ECO:0007669"/>
    <property type="project" value="UniProtKB-KW"/>
</dbReference>
<dbReference type="PRINTS" id="PR00723">
    <property type="entry name" value="SUBTILISIN"/>
</dbReference>
<keyword evidence="10" id="KW-1185">Reference proteome</keyword>
<dbReference type="CDD" id="cd04077">
    <property type="entry name" value="Peptidases_S8_PCSK9_ProteinaseK_like"/>
    <property type="match status" value="1"/>
</dbReference>
<protein>
    <submittedName>
        <fullName evidence="9">Uncharacterized protein</fullName>
    </submittedName>
</protein>
<keyword evidence="2" id="KW-0645">Protease</keyword>
<evidence type="ECO:0000256" key="4">
    <source>
        <dbReference type="ARBA" id="ARBA00022825"/>
    </source>
</evidence>
<organism evidence="9 10">
    <name type="scientific">Botryobasidium botryosum (strain FD-172 SS1)</name>
    <dbReference type="NCBI Taxonomy" id="930990"/>
    <lineage>
        <taxon>Eukaryota</taxon>
        <taxon>Fungi</taxon>
        <taxon>Dikarya</taxon>
        <taxon>Basidiomycota</taxon>
        <taxon>Agaricomycotina</taxon>
        <taxon>Agaricomycetes</taxon>
        <taxon>Cantharellales</taxon>
        <taxon>Botryobasidiaceae</taxon>
        <taxon>Botryobasidium</taxon>
    </lineage>
</organism>
<dbReference type="SUPFAM" id="SSF54897">
    <property type="entry name" value="Protease propeptides/inhibitors"/>
    <property type="match status" value="1"/>
</dbReference>
<dbReference type="SUPFAM" id="SSF52743">
    <property type="entry name" value="Subtilisin-like"/>
    <property type="match status" value="1"/>
</dbReference>
<keyword evidence="3" id="KW-0378">Hydrolase</keyword>
<reference evidence="10" key="1">
    <citation type="journal article" date="2014" name="Proc. Natl. Acad. Sci. U.S.A.">
        <title>Extensive sampling of basidiomycete genomes demonstrates inadequacy of the white-rot/brown-rot paradigm for wood decay fungi.</title>
        <authorList>
            <person name="Riley R."/>
            <person name="Salamov A.A."/>
            <person name="Brown D.W."/>
            <person name="Nagy L.G."/>
            <person name="Floudas D."/>
            <person name="Held B.W."/>
            <person name="Levasseur A."/>
            <person name="Lombard V."/>
            <person name="Morin E."/>
            <person name="Otillar R."/>
            <person name="Lindquist E.A."/>
            <person name="Sun H."/>
            <person name="LaButti K.M."/>
            <person name="Schmutz J."/>
            <person name="Jabbour D."/>
            <person name="Luo H."/>
            <person name="Baker S.E."/>
            <person name="Pisabarro A.G."/>
            <person name="Walton J.D."/>
            <person name="Blanchette R.A."/>
            <person name="Henrissat B."/>
            <person name="Martin F."/>
            <person name="Cullen D."/>
            <person name="Hibbett D.S."/>
            <person name="Grigoriev I.V."/>
        </authorList>
    </citation>
    <scope>NUCLEOTIDE SEQUENCE [LARGE SCALE GENOMIC DNA]</scope>
    <source>
        <strain evidence="10">FD-172 SS1</strain>
    </source>
</reference>
<evidence type="ECO:0000256" key="1">
    <source>
        <dbReference type="ARBA" id="ARBA00011073"/>
    </source>
</evidence>
<evidence type="ECO:0000256" key="5">
    <source>
        <dbReference type="PROSITE-ProRule" id="PRU01240"/>
    </source>
</evidence>
<dbReference type="OrthoDB" id="19448at2759"/>
<evidence type="ECO:0000256" key="3">
    <source>
        <dbReference type="ARBA" id="ARBA00022801"/>
    </source>
</evidence>
<dbReference type="STRING" id="930990.A0A067MDQ9"/>
<dbReference type="InterPro" id="IPR034193">
    <property type="entry name" value="PCSK9_ProteinaseK-like"/>
</dbReference>
<evidence type="ECO:0000313" key="10">
    <source>
        <dbReference type="Proteomes" id="UP000027195"/>
    </source>
</evidence>
<dbReference type="PROSITE" id="PS51892">
    <property type="entry name" value="SUBTILASE"/>
    <property type="match status" value="1"/>
</dbReference>
<evidence type="ECO:0000259" key="7">
    <source>
        <dbReference type="Pfam" id="PF00082"/>
    </source>
</evidence>
<dbReference type="InterPro" id="IPR037045">
    <property type="entry name" value="S8pro/Inhibitor_I9_sf"/>
</dbReference>
<comment type="caution">
    <text evidence="5">Lacks conserved residue(s) required for the propagation of feature annotation.</text>
</comment>
<dbReference type="EMBL" id="KL198042">
    <property type="protein sequence ID" value="KDQ13704.1"/>
    <property type="molecule type" value="Genomic_DNA"/>
</dbReference>
<dbReference type="Pfam" id="PF00082">
    <property type="entry name" value="Peptidase_S8"/>
    <property type="match status" value="1"/>
</dbReference>
<feature type="chain" id="PRO_5001641308" evidence="6">
    <location>
        <begin position="20"/>
        <end position="398"/>
    </location>
</feature>
<keyword evidence="6" id="KW-0732">Signal</keyword>
<dbReference type="AlphaFoldDB" id="A0A067MDQ9"/>
<sequence length="398" mass="39945">MVPFTIATLLLAFVPLVFCAPALAPILPTVGAVKPSSYIVKLKDGVDKTVHMAALASVLISSDSHVTDDYSGTFNGYAAILGDAALQFVRSSNDVDYLDPDHLIAVNVDKAVSGDVAWKNLIAQPPASSGTGVDIYAVGTGIYTAHSSFGSRASWGVTFGGYSNIDGNGHGTHTAATAVGATYGVAPSANIIAVKVLSDAGSGPVSDIVAGINWAVAAGVSSGRPSIVMLCLSGNHSTSLEDAVSAGVSRGIHFVVEAGGSNVDATNTSPANVATAVTVGAVDSSNAKAPFSNYGTAIDVFAPGVNVKSAWIGANMATNILSGTSSATAYVASVLASALSGSGNSTTPAALTSSLKSHAKTVVTGVKSDTAYVPSNLILAALSVLFNPRSRNLLATVW</sequence>
<evidence type="ECO:0000259" key="8">
    <source>
        <dbReference type="Pfam" id="PF05922"/>
    </source>
</evidence>
<dbReference type="GO" id="GO:0005615">
    <property type="term" value="C:extracellular space"/>
    <property type="evidence" value="ECO:0007669"/>
    <property type="project" value="TreeGrafter"/>
</dbReference>
<evidence type="ECO:0000313" key="9">
    <source>
        <dbReference type="EMBL" id="KDQ13704.1"/>
    </source>
</evidence>
<feature type="signal peptide" evidence="6">
    <location>
        <begin position="1"/>
        <end position="19"/>
    </location>
</feature>
<keyword evidence="4" id="KW-0720">Serine protease</keyword>
<dbReference type="Gene3D" id="3.30.70.80">
    <property type="entry name" value="Peptidase S8 propeptide/proteinase inhibitor I9"/>
    <property type="match status" value="1"/>
</dbReference>
<dbReference type="InterPro" id="IPR015500">
    <property type="entry name" value="Peptidase_S8_subtilisin-rel"/>
</dbReference>
<dbReference type="InterPro" id="IPR000209">
    <property type="entry name" value="Peptidase_S8/S53_dom"/>
</dbReference>
<accession>A0A067MDQ9</accession>
<evidence type="ECO:0000256" key="2">
    <source>
        <dbReference type="ARBA" id="ARBA00022670"/>
    </source>
</evidence>
<evidence type="ECO:0000256" key="6">
    <source>
        <dbReference type="SAM" id="SignalP"/>
    </source>
</evidence>